<organism evidence="3 4">
    <name type="scientific">Aeromicrobium duanguangcaii</name>
    <dbReference type="NCBI Taxonomy" id="2968086"/>
    <lineage>
        <taxon>Bacteria</taxon>
        <taxon>Bacillati</taxon>
        <taxon>Actinomycetota</taxon>
        <taxon>Actinomycetes</taxon>
        <taxon>Propionibacteriales</taxon>
        <taxon>Nocardioidaceae</taxon>
        <taxon>Aeromicrobium</taxon>
    </lineage>
</organism>
<protein>
    <submittedName>
        <fullName evidence="3">Glycosyltransferase</fullName>
        <ecNumber evidence="3">2.4.-.-</ecNumber>
    </submittedName>
</protein>
<dbReference type="Pfam" id="PF00534">
    <property type="entry name" value="Glycos_transf_1"/>
    <property type="match status" value="1"/>
</dbReference>
<dbReference type="GO" id="GO:0016757">
    <property type="term" value="F:glycosyltransferase activity"/>
    <property type="evidence" value="ECO:0007669"/>
    <property type="project" value="UniProtKB-KW"/>
</dbReference>
<dbReference type="Gene3D" id="3.40.50.2000">
    <property type="entry name" value="Glycogen Phosphorylase B"/>
    <property type="match status" value="2"/>
</dbReference>
<dbReference type="EC" id="2.4.-.-" evidence="3"/>
<evidence type="ECO:0000313" key="4">
    <source>
        <dbReference type="Proteomes" id="UP001315860"/>
    </source>
</evidence>
<dbReference type="RefSeq" id="WP_232418473.1">
    <property type="nucleotide sequence ID" value="NZ_CP101990.1"/>
</dbReference>
<feature type="domain" description="Glycosyl transferase family 1" evidence="2">
    <location>
        <begin position="163"/>
        <end position="317"/>
    </location>
</feature>
<reference evidence="3 4" key="1">
    <citation type="submission" date="2022-07" db="EMBL/GenBank/DDBJ databases">
        <title>Novel species in genus Aeromicrobium.</title>
        <authorList>
            <person name="Ye L."/>
        </authorList>
    </citation>
    <scope>NUCLEOTIDE SEQUENCE [LARGE SCALE GENOMIC DNA]</scope>
    <source>
        <strain evidence="4">zg-Y50</strain>
    </source>
</reference>
<proteinExistence type="predicted"/>
<sequence>MTKSVMLDGRLLVRGPSGVGDVAAGLHAGLVDLHRSGAIRLQVAVDQPTTQFEATVLPPRGFMHWHLPRAARRAESDLIVVPRQTRPIISSVPVRPVIHDVGFLSMPEEYLDARAITLSTRYAMRRSKVAVVSEFTLQEMRAQGFHGGASVLPIQAVHRVERREGAGAPYLLTVGVQNRHKNLARLVQAWDLADTGDFELRICARPGNAAREFEEALERSTKRQSVRVVGGLSQDEYLAMLGECHAYVQPSLYEGLGIPLLDVAAAGIPVIGSELGNTGSVLEPSEVGLTFDPLRPDEMARAIERVLHDAAYREAASQWQMQNIAMTDWRAVAQAAIG</sequence>
<dbReference type="PANTHER" id="PTHR46401">
    <property type="entry name" value="GLYCOSYLTRANSFERASE WBBK-RELATED"/>
    <property type="match status" value="1"/>
</dbReference>
<dbReference type="SUPFAM" id="SSF53756">
    <property type="entry name" value="UDP-Glycosyltransferase/glycogen phosphorylase"/>
    <property type="match status" value="1"/>
</dbReference>
<dbReference type="Proteomes" id="UP001315860">
    <property type="component" value="Chromosome"/>
</dbReference>
<dbReference type="InterPro" id="IPR001296">
    <property type="entry name" value="Glyco_trans_1"/>
</dbReference>
<keyword evidence="3" id="KW-0328">Glycosyltransferase</keyword>
<name>A0ABY5KHA3_9ACTN</name>
<dbReference type="EMBL" id="CP101990">
    <property type="protein sequence ID" value="UUI68421.1"/>
    <property type="molecule type" value="Genomic_DNA"/>
</dbReference>
<evidence type="ECO:0000259" key="2">
    <source>
        <dbReference type="Pfam" id="PF00534"/>
    </source>
</evidence>
<evidence type="ECO:0000256" key="1">
    <source>
        <dbReference type="ARBA" id="ARBA00022679"/>
    </source>
</evidence>
<keyword evidence="4" id="KW-1185">Reference proteome</keyword>
<evidence type="ECO:0000313" key="3">
    <source>
        <dbReference type="EMBL" id="UUI68421.1"/>
    </source>
</evidence>
<accession>A0ABY5KHA3</accession>
<keyword evidence="1 3" id="KW-0808">Transferase</keyword>
<gene>
    <name evidence="3" type="ORF">NP095_14610</name>
</gene>
<dbReference type="PANTHER" id="PTHR46401:SF2">
    <property type="entry name" value="GLYCOSYLTRANSFERASE WBBK-RELATED"/>
    <property type="match status" value="1"/>
</dbReference>